<dbReference type="PANTHER" id="PTHR26379:SF187">
    <property type="entry name" value="OS07G0655300 PROTEIN"/>
    <property type="match status" value="1"/>
</dbReference>
<accession>A0A0P0XBI4</accession>
<dbReference type="CDD" id="cd00121">
    <property type="entry name" value="MATH"/>
    <property type="match status" value="1"/>
</dbReference>
<dbReference type="Gene3D" id="2.60.210.10">
    <property type="entry name" value="Apoptosis, Tumor Necrosis Factor Receptor Associated Protein 2, Chain A"/>
    <property type="match status" value="1"/>
</dbReference>
<feature type="region of interest" description="Disordered" evidence="1">
    <location>
        <begin position="173"/>
        <end position="196"/>
    </location>
</feature>
<dbReference type="InterPro" id="IPR045005">
    <property type="entry name" value="BPM1-6"/>
</dbReference>
<feature type="compositionally biased region" description="Pro residues" evidence="1">
    <location>
        <begin position="179"/>
        <end position="190"/>
    </location>
</feature>
<dbReference type="Proteomes" id="UP000000763">
    <property type="component" value="Chromosome 8"/>
</dbReference>
<protein>
    <recommendedName>
        <fullName evidence="2">MATH domain-containing protein</fullName>
    </recommendedName>
</protein>
<dbReference type="OrthoDB" id="695787at2759"/>
<evidence type="ECO:0000256" key="1">
    <source>
        <dbReference type="SAM" id="MobiDB-lite"/>
    </source>
</evidence>
<dbReference type="InterPro" id="IPR002083">
    <property type="entry name" value="MATH/TRAF_dom"/>
</dbReference>
<evidence type="ECO:0000259" key="2">
    <source>
        <dbReference type="PROSITE" id="PS50144"/>
    </source>
</evidence>
<reference evidence="4" key="1">
    <citation type="journal article" date="2005" name="Nature">
        <title>The map-based sequence of the rice genome.</title>
        <authorList>
            <consortium name="International rice genome sequencing project (IRGSP)"/>
            <person name="Matsumoto T."/>
            <person name="Wu J."/>
            <person name="Kanamori H."/>
            <person name="Katayose Y."/>
            <person name="Fujisawa M."/>
            <person name="Namiki N."/>
            <person name="Mizuno H."/>
            <person name="Yamamoto K."/>
            <person name="Antonio B.A."/>
            <person name="Baba T."/>
            <person name="Sakata K."/>
            <person name="Nagamura Y."/>
            <person name="Aoki H."/>
            <person name="Arikawa K."/>
            <person name="Arita K."/>
            <person name="Bito T."/>
            <person name="Chiden Y."/>
            <person name="Fujitsuka N."/>
            <person name="Fukunaka R."/>
            <person name="Hamada M."/>
            <person name="Harada C."/>
            <person name="Hayashi A."/>
            <person name="Hijishita S."/>
            <person name="Honda M."/>
            <person name="Hosokawa S."/>
            <person name="Ichikawa Y."/>
            <person name="Idonuma A."/>
            <person name="Iijima M."/>
            <person name="Ikeda M."/>
            <person name="Ikeno M."/>
            <person name="Ito K."/>
            <person name="Ito S."/>
            <person name="Ito T."/>
            <person name="Ito Y."/>
            <person name="Ito Y."/>
            <person name="Iwabuchi A."/>
            <person name="Kamiya K."/>
            <person name="Karasawa W."/>
            <person name="Kurita K."/>
            <person name="Katagiri S."/>
            <person name="Kikuta A."/>
            <person name="Kobayashi H."/>
            <person name="Kobayashi N."/>
            <person name="Machita K."/>
            <person name="Maehara T."/>
            <person name="Masukawa M."/>
            <person name="Mizubayashi T."/>
            <person name="Mukai Y."/>
            <person name="Nagasaki H."/>
            <person name="Nagata Y."/>
            <person name="Naito S."/>
            <person name="Nakashima M."/>
            <person name="Nakama Y."/>
            <person name="Nakamichi Y."/>
            <person name="Nakamura M."/>
            <person name="Meguro A."/>
            <person name="Negishi M."/>
            <person name="Ohta I."/>
            <person name="Ohta T."/>
            <person name="Okamoto M."/>
            <person name="Ono N."/>
            <person name="Saji S."/>
            <person name="Sakaguchi M."/>
            <person name="Sakai K."/>
            <person name="Shibata M."/>
            <person name="Shimokawa T."/>
            <person name="Song J."/>
            <person name="Takazaki Y."/>
            <person name="Terasawa K."/>
            <person name="Tsugane M."/>
            <person name="Tsuji K."/>
            <person name="Ueda S."/>
            <person name="Waki K."/>
            <person name="Yamagata H."/>
            <person name="Yamamoto M."/>
            <person name="Yamamoto S."/>
            <person name="Yamane H."/>
            <person name="Yoshiki S."/>
            <person name="Yoshihara R."/>
            <person name="Yukawa K."/>
            <person name="Zhong H."/>
            <person name="Yano M."/>
            <person name="Yuan Q."/>
            <person name="Ouyang S."/>
            <person name="Liu J."/>
            <person name="Jones K.M."/>
            <person name="Gansberger K."/>
            <person name="Moffat K."/>
            <person name="Hill J."/>
            <person name="Bera J."/>
            <person name="Fadrosh D."/>
            <person name="Jin S."/>
            <person name="Johri S."/>
            <person name="Kim M."/>
            <person name="Overton L."/>
            <person name="Reardon M."/>
            <person name="Tsitrin T."/>
            <person name="Vuong H."/>
            <person name="Weaver B."/>
            <person name="Ciecko A."/>
            <person name="Tallon L."/>
            <person name="Jackson J."/>
            <person name="Pai G."/>
            <person name="Aken S.V."/>
            <person name="Utterback T."/>
            <person name="Reidmuller S."/>
            <person name="Feldblyum T."/>
            <person name="Hsiao J."/>
            <person name="Zismann V."/>
            <person name="Iobst S."/>
            <person name="de Vazeille A.R."/>
            <person name="Buell C.R."/>
            <person name="Ying K."/>
            <person name="Li Y."/>
            <person name="Lu T."/>
            <person name="Huang Y."/>
            <person name="Zhao Q."/>
            <person name="Feng Q."/>
            <person name="Zhang L."/>
            <person name="Zhu J."/>
            <person name="Weng Q."/>
            <person name="Mu J."/>
            <person name="Lu Y."/>
            <person name="Fan D."/>
            <person name="Liu Y."/>
            <person name="Guan J."/>
            <person name="Zhang Y."/>
            <person name="Yu S."/>
            <person name="Liu X."/>
            <person name="Zhang Y."/>
            <person name="Hong G."/>
            <person name="Han B."/>
            <person name="Choisne N."/>
            <person name="Demange N."/>
            <person name="Orjeda G."/>
            <person name="Samain S."/>
            <person name="Cattolico L."/>
            <person name="Pelletier E."/>
            <person name="Couloux A."/>
            <person name="Segurens B."/>
            <person name="Wincker P."/>
            <person name="D'Hont A."/>
            <person name="Scarpelli C."/>
            <person name="Weissenbach J."/>
            <person name="Salanoubat M."/>
            <person name="Quetier F."/>
            <person name="Yu Y."/>
            <person name="Kim H.R."/>
            <person name="Rambo T."/>
            <person name="Currie J."/>
            <person name="Collura K."/>
            <person name="Luo M."/>
            <person name="Yang T."/>
            <person name="Ammiraju J.S.S."/>
            <person name="Engler F."/>
            <person name="Soderlund C."/>
            <person name="Wing R.A."/>
            <person name="Palmer L.E."/>
            <person name="de la Bastide M."/>
            <person name="Spiegel L."/>
            <person name="Nascimento L."/>
            <person name="Zutavern T."/>
            <person name="O'Shaughnessy A."/>
            <person name="Dike S."/>
            <person name="Dedhia N."/>
            <person name="Preston R."/>
            <person name="Balija V."/>
            <person name="McCombie W.R."/>
            <person name="Chow T."/>
            <person name="Chen H."/>
            <person name="Chung M."/>
            <person name="Chen C."/>
            <person name="Shaw J."/>
            <person name="Wu H."/>
            <person name="Hsiao K."/>
            <person name="Chao Y."/>
            <person name="Chu M."/>
            <person name="Cheng C."/>
            <person name="Hour A."/>
            <person name="Lee P."/>
            <person name="Lin S."/>
            <person name="Lin Y."/>
            <person name="Liou J."/>
            <person name="Liu S."/>
            <person name="Hsing Y."/>
            <person name="Raghuvanshi S."/>
            <person name="Mohanty A."/>
            <person name="Bharti A.K."/>
            <person name="Gaur A."/>
            <person name="Gupta V."/>
            <person name="Kumar D."/>
            <person name="Ravi V."/>
            <person name="Vij S."/>
            <person name="Kapur A."/>
            <person name="Khurana P."/>
            <person name="Khurana P."/>
            <person name="Khurana J.P."/>
            <person name="Tyagi A.K."/>
            <person name="Gaikwad K."/>
            <person name="Singh A."/>
            <person name="Dalal V."/>
            <person name="Srivastava S."/>
            <person name="Dixit A."/>
            <person name="Pal A.K."/>
            <person name="Ghazi I.A."/>
            <person name="Yadav M."/>
            <person name="Pandit A."/>
            <person name="Bhargava A."/>
            <person name="Sureshbabu K."/>
            <person name="Batra K."/>
            <person name="Sharma T.R."/>
            <person name="Mohapatra T."/>
            <person name="Singh N.K."/>
            <person name="Messing J."/>
            <person name="Nelson A.B."/>
            <person name="Fuks G."/>
            <person name="Kavchok S."/>
            <person name="Keizer G."/>
            <person name="Linton E."/>
            <person name="Llaca V."/>
            <person name="Song R."/>
            <person name="Tanyolac B."/>
            <person name="Young S."/>
            <person name="Ho-Il K."/>
            <person name="Hahn J.H."/>
            <person name="Sangsakoo G."/>
            <person name="Vanavichit A."/>
            <person name="de Mattos Luiz.A.T."/>
            <person name="Zimmer P.D."/>
            <person name="Malone G."/>
            <person name="Dellagostin O."/>
            <person name="de Oliveira A.C."/>
            <person name="Bevan M."/>
            <person name="Bancroft I."/>
            <person name="Minx P."/>
            <person name="Cordum H."/>
            <person name="Wilson R."/>
            <person name="Cheng Z."/>
            <person name="Jin W."/>
            <person name="Jiang J."/>
            <person name="Leong S.A."/>
            <person name="Iwama H."/>
            <person name="Gojobori T."/>
            <person name="Itoh T."/>
            <person name="Niimura Y."/>
            <person name="Fujii Y."/>
            <person name="Habara T."/>
            <person name="Sakai H."/>
            <person name="Sato Y."/>
            <person name="Wilson G."/>
            <person name="Kumar K."/>
            <person name="McCouch S."/>
            <person name="Juretic N."/>
            <person name="Hoen D."/>
            <person name="Wright S."/>
            <person name="Bruskiewich R."/>
            <person name="Bureau T."/>
            <person name="Miyao A."/>
            <person name="Hirochika H."/>
            <person name="Nishikawa T."/>
            <person name="Kadowaki K."/>
            <person name="Sugiura M."/>
            <person name="Burr B."/>
            <person name="Sasaki T."/>
        </authorList>
    </citation>
    <scope>NUCLEOTIDE SEQUENCE [LARGE SCALE GENOMIC DNA]</scope>
    <source>
        <strain evidence="4">cv. Nipponbare</strain>
    </source>
</reference>
<name>A0A0P0XBI4_ORYSJ</name>
<feature type="domain" description="MATH" evidence="2">
    <location>
        <begin position="38"/>
        <end position="164"/>
    </location>
</feature>
<gene>
    <name evidence="3" type="primary">P0582D05.114</name>
</gene>
<dbReference type="PANTHER" id="PTHR26379">
    <property type="entry name" value="BTB/POZ AND MATH DOMAIN-CONTAINING PROTEIN 1"/>
    <property type="match status" value="1"/>
</dbReference>
<dbReference type="KEGG" id="osa:107275371"/>
<dbReference type="InterPro" id="IPR008974">
    <property type="entry name" value="TRAF-like"/>
</dbReference>
<evidence type="ECO:0000313" key="4">
    <source>
        <dbReference type="Proteomes" id="UP000000763"/>
    </source>
</evidence>
<sequence length="196" mass="20722">MGACASASRPPPSPRHGCSPPTPTMTWTASTCTTPIAQGAHAFTVYQHGLVKRTTAAGEFVRSGTFAVGGYDWAVRYYPNGDSAAEAACRQPSVVLELMTADAAASVVYELKAVDQVTGERLVLREDKTAAFDTRNGQFSCSGVQFVETPAFLAGDFLSIECIVTIFGEPRVSKTNKMPQPPPPPPPPPAETSDVS</sequence>
<dbReference type="Pfam" id="PF22486">
    <property type="entry name" value="MATH_2"/>
    <property type="match status" value="1"/>
</dbReference>
<dbReference type="Gramene" id="Os08t0129400-00">
    <property type="protein sequence ID" value="Os08t0129400-00"/>
    <property type="gene ID" value="Os08g0129400"/>
</dbReference>
<dbReference type="OMA" id="LSIECIV"/>
<proteinExistence type="predicted"/>
<evidence type="ECO:0000313" key="3">
    <source>
        <dbReference type="EMBL" id="BAC66713.1"/>
    </source>
</evidence>
<dbReference type="EMBL" id="AP004591">
    <property type="protein sequence ID" value="BAC66713.1"/>
    <property type="molecule type" value="Genomic_DNA"/>
</dbReference>
<reference evidence="4" key="2">
    <citation type="journal article" date="2008" name="Nucleic Acids Res.">
        <title>The rice annotation project database (RAP-DB): 2008 update.</title>
        <authorList>
            <consortium name="The rice annotation project (RAP)"/>
        </authorList>
    </citation>
    <scope>GENOME REANNOTATION</scope>
    <source>
        <strain evidence="4">cv. Nipponbare</strain>
    </source>
</reference>
<feature type="region of interest" description="Disordered" evidence="1">
    <location>
        <begin position="1"/>
        <end position="22"/>
    </location>
</feature>
<organism evidence="3 4">
    <name type="scientific">Oryza sativa subsp. japonica</name>
    <name type="common">Rice</name>
    <dbReference type="NCBI Taxonomy" id="39947"/>
    <lineage>
        <taxon>Eukaryota</taxon>
        <taxon>Viridiplantae</taxon>
        <taxon>Streptophyta</taxon>
        <taxon>Embryophyta</taxon>
        <taxon>Tracheophyta</taxon>
        <taxon>Spermatophyta</taxon>
        <taxon>Magnoliopsida</taxon>
        <taxon>Liliopsida</taxon>
        <taxon>Poales</taxon>
        <taxon>Poaceae</taxon>
        <taxon>BOP clade</taxon>
        <taxon>Oryzoideae</taxon>
        <taxon>Oryzeae</taxon>
        <taxon>Oryzinae</taxon>
        <taxon>Oryza</taxon>
        <taxon>Oryza sativa</taxon>
    </lineage>
</organism>
<dbReference type="GO" id="GO:0016567">
    <property type="term" value="P:protein ubiquitination"/>
    <property type="evidence" value="ECO:0007669"/>
    <property type="project" value="InterPro"/>
</dbReference>
<dbReference type="SUPFAM" id="SSF49599">
    <property type="entry name" value="TRAF domain-like"/>
    <property type="match status" value="1"/>
</dbReference>
<dbReference type="AlphaFoldDB" id="A0A0P0XBI4"/>
<dbReference type="PROSITE" id="PS50144">
    <property type="entry name" value="MATH"/>
    <property type="match status" value="1"/>
</dbReference>